<reference evidence="2 3" key="1">
    <citation type="submission" date="2016-12" db="EMBL/GenBank/DDBJ databases">
        <authorList>
            <person name="Song W.-J."/>
            <person name="Kurnit D.M."/>
        </authorList>
    </citation>
    <scope>NUCLEOTIDE SEQUENCE [LARGE SCALE GENOMIC DNA]</scope>
    <source>
        <strain evidence="2 3">IMCC3135</strain>
    </source>
</reference>
<evidence type="ECO:0000313" key="2">
    <source>
        <dbReference type="EMBL" id="ASJ74455.1"/>
    </source>
</evidence>
<keyword evidence="3" id="KW-1185">Reference proteome</keyword>
<dbReference type="Pfam" id="PF16137">
    <property type="entry name" value="DUF4845"/>
    <property type="match status" value="1"/>
</dbReference>
<dbReference type="KEGG" id="gai:IMCC3135_21915"/>
<gene>
    <name evidence="2" type="ORF">IMCC3135_21915</name>
</gene>
<keyword evidence="1" id="KW-1133">Transmembrane helix</keyword>
<sequence length="150" mass="16903">MGSTQHTDCKPQSGTSLRLVSRNGQAALMQRQRGMGMMSIFAIMAVAVFIGMFAFKVGPHYMENWTVSKIATDVASNPELLKQPRSKVYSYINQAYRTNNLWDLSPEETIKLKKDGNLGYVVTVQYEKRDTLFRNVDVVTSFDTKVSATH</sequence>
<dbReference type="RefSeq" id="WP_088919486.1">
    <property type="nucleotide sequence ID" value="NZ_CP018632.1"/>
</dbReference>
<evidence type="ECO:0000313" key="3">
    <source>
        <dbReference type="Proteomes" id="UP000250079"/>
    </source>
</evidence>
<dbReference type="EMBL" id="CP018632">
    <property type="protein sequence ID" value="ASJ74455.1"/>
    <property type="molecule type" value="Genomic_DNA"/>
</dbReference>
<dbReference type="AlphaFoldDB" id="A0A2Z2NVB8"/>
<feature type="transmembrane region" description="Helical" evidence="1">
    <location>
        <begin position="35"/>
        <end position="55"/>
    </location>
</feature>
<name>A0A2Z2NVB8_9GAMM</name>
<accession>A0A2Z2NVB8</accession>
<evidence type="ECO:0008006" key="4">
    <source>
        <dbReference type="Google" id="ProtNLM"/>
    </source>
</evidence>
<dbReference type="Proteomes" id="UP000250079">
    <property type="component" value="Chromosome"/>
</dbReference>
<dbReference type="OrthoDB" id="6367393at2"/>
<dbReference type="InterPro" id="IPR032314">
    <property type="entry name" value="DUF4845"/>
</dbReference>
<proteinExistence type="predicted"/>
<evidence type="ECO:0000256" key="1">
    <source>
        <dbReference type="SAM" id="Phobius"/>
    </source>
</evidence>
<protein>
    <recommendedName>
        <fullName evidence="4">DUF4845 domain-containing protein</fullName>
    </recommendedName>
</protein>
<keyword evidence="1" id="KW-0472">Membrane</keyword>
<keyword evidence="1" id="KW-0812">Transmembrane</keyword>
<organism evidence="2 3">
    <name type="scientific">Granulosicoccus antarcticus IMCC3135</name>
    <dbReference type="NCBI Taxonomy" id="1192854"/>
    <lineage>
        <taxon>Bacteria</taxon>
        <taxon>Pseudomonadati</taxon>
        <taxon>Pseudomonadota</taxon>
        <taxon>Gammaproteobacteria</taxon>
        <taxon>Chromatiales</taxon>
        <taxon>Granulosicoccaceae</taxon>
        <taxon>Granulosicoccus</taxon>
    </lineage>
</organism>